<keyword evidence="1" id="KW-0732">Signal</keyword>
<dbReference type="EMBL" id="JABSNO010000004">
    <property type="protein sequence ID" value="NRS91623.1"/>
    <property type="molecule type" value="Genomic_DNA"/>
</dbReference>
<dbReference type="SUPFAM" id="SSF56935">
    <property type="entry name" value="Porins"/>
    <property type="match status" value="1"/>
</dbReference>
<evidence type="ECO:0000313" key="3">
    <source>
        <dbReference type="Proteomes" id="UP000610746"/>
    </source>
</evidence>
<evidence type="ECO:0000256" key="1">
    <source>
        <dbReference type="SAM" id="SignalP"/>
    </source>
</evidence>
<dbReference type="Gene3D" id="2.40.160.60">
    <property type="entry name" value="Outer membrane protein transport protein (OMPP1/FadL/TodX)"/>
    <property type="match status" value="1"/>
</dbReference>
<name>A0A8J8K746_9FLAO</name>
<reference evidence="2" key="1">
    <citation type="submission" date="2020-05" db="EMBL/GenBank/DDBJ databases">
        <title>Genomic Encyclopedia of Type Strains, Phase IV (KMG-V): Genome sequencing to study the core and pangenomes of soil and plant-associated prokaryotes.</title>
        <authorList>
            <person name="Whitman W."/>
        </authorList>
    </citation>
    <scope>NUCLEOTIDE SEQUENCE</scope>
    <source>
        <strain evidence="2">16F</strain>
    </source>
</reference>
<dbReference type="Proteomes" id="UP000610746">
    <property type="component" value="Unassembled WGS sequence"/>
</dbReference>
<proteinExistence type="predicted"/>
<dbReference type="RefSeq" id="WP_173778251.1">
    <property type="nucleotide sequence ID" value="NZ_JABSNO010000004.1"/>
</dbReference>
<dbReference type="AlphaFoldDB" id="A0A8J8K746"/>
<sequence>MIKKLFFLSLTLFLSFNAIAQTQIDSLKTIENPIDGGKKLQFGLGFGLNFVGGTSLNLSPNLTYNVNEKISVGAGILVNYNAVKNIQTTTTAGVNALFFYKPIGKLITTAEFAEMYVNRNNKLLNNKENFWDSALFVGAGYQITSKISVGGKYNLLYKKDKSVYSSPFIPFVNISF</sequence>
<feature type="chain" id="PRO_5035267853" description="Outer membrane protein with beta-barrel domain" evidence="1">
    <location>
        <begin position="21"/>
        <end position="176"/>
    </location>
</feature>
<comment type="caution">
    <text evidence="2">The sequence shown here is derived from an EMBL/GenBank/DDBJ whole genome shotgun (WGS) entry which is preliminary data.</text>
</comment>
<accession>A0A8J8K746</accession>
<organism evidence="2 3">
    <name type="scientific">Frigoriflavimonas asaccharolytica</name>
    <dbReference type="NCBI Taxonomy" id="2735899"/>
    <lineage>
        <taxon>Bacteria</taxon>
        <taxon>Pseudomonadati</taxon>
        <taxon>Bacteroidota</taxon>
        <taxon>Flavobacteriia</taxon>
        <taxon>Flavobacteriales</taxon>
        <taxon>Weeksellaceae</taxon>
        <taxon>Frigoriflavimonas</taxon>
    </lineage>
</organism>
<feature type="signal peptide" evidence="1">
    <location>
        <begin position="1"/>
        <end position="20"/>
    </location>
</feature>
<evidence type="ECO:0008006" key="4">
    <source>
        <dbReference type="Google" id="ProtNLM"/>
    </source>
</evidence>
<evidence type="ECO:0000313" key="2">
    <source>
        <dbReference type="EMBL" id="NRS91623.1"/>
    </source>
</evidence>
<keyword evidence="3" id="KW-1185">Reference proteome</keyword>
<protein>
    <recommendedName>
        <fullName evidence="4">Outer membrane protein with beta-barrel domain</fullName>
    </recommendedName>
</protein>
<gene>
    <name evidence="2" type="ORF">HNQ03_000690</name>
</gene>